<gene>
    <name evidence="2" type="ORF">E2562_022387</name>
</gene>
<organism evidence="2 3">
    <name type="scientific">Oryza meyeriana var. granulata</name>
    <dbReference type="NCBI Taxonomy" id="110450"/>
    <lineage>
        <taxon>Eukaryota</taxon>
        <taxon>Viridiplantae</taxon>
        <taxon>Streptophyta</taxon>
        <taxon>Embryophyta</taxon>
        <taxon>Tracheophyta</taxon>
        <taxon>Spermatophyta</taxon>
        <taxon>Magnoliopsida</taxon>
        <taxon>Liliopsida</taxon>
        <taxon>Poales</taxon>
        <taxon>Poaceae</taxon>
        <taxon>BOP clade</taxon>
        <taxon>Oryzoideae</taxon>
        <taxon>Oryzeae</taxon>
        <taxon>Oryzinae</taxon>
        <taxon>Oryza</taxon>
        <taxon>Oryza meyeriana</taxon>
    </lineage>
</organism>
<dbReference type="AlphaFoldDB" id="A0A6G1EY52"/>
<evidence type="ECO:0000256" key="1">
    <source>
        <dbReference type="SAM" id="MobiDB-lite"/>
    </source>
</evidence>
<evidence type="ECO:0000313" key="2">
    <source>
        <dbReference type="EMBL" id="KAF0929563.1"/>
    </source>
</evidence>
<dbReference type="Proteomes" id="UP000479710">
    <property type="component" value="Unassembled WGS sequence"/>
</dbReference>
<comment type="caution">
    <text evidence="2">The sequence shown here is derived from an EMBL/GenBank/DDBJ whole genome shotgun (WGS) entry which is preliminary data.</text>
</comment>
<reference evidence="2 3" key="1">
    <citation type="submission" date="2019-11" db="EMBL/GenBank/DDBJ databases">
        <title>Whole genome sequence of Oryza granulata.</title>
        <authorList>
            <person name="Li W."/>
        </authorList>
    </citation>
    <scope>NUCLEOTIDE SEQUENCE [LARGE SCALE GENOMIC DNA]</scope>
    <source>
        <strain evidence="3">cv. Menghai</strain>
        <tissue evidence="2">Leaf</tissue>
    </source>
</reference>
<name>A0A6G1EY52_9ORYZ</name>
<feature type="region of interest" description="Disordered" evidence="1">
    <location>
        <begin position="1"/>
        <end position="71"/>
    </location>
</feature>
<feature type="compositionally biased region" description="Gly residues" evidence="1">
    <location>
        <begin position="15"/>
        <end position="26"/>
    </location>
</feature>
<accession>A0A6G1EY52</accession>
<evidence type="ECO:0000313" key="3">
    <source>
        <dbReference type="Proteomes" id="UP000479710"/>
    </source>
</evidence>
<keyword evidence="3" id="KW-1185">Reference proteome</keyword>
<dbReference type="EMBL" id="SPHZ02000002">
    <property type="protein sequence ID" value="KAF0929563.1"/>
    <property type="molecule type" value="Genomic_DNA"/>
</dbReference>
<feature type="compositionally biased region" description="Basic residues" evidence="1">
    <location>
        <begin position="33"/>
        <end position="45"/>
    </location>
</feature>
<sequence>MMLRTSAALPEGGKEALGGGGVGGSEGTTLLTKAKKGIGASRRRSMGGVGGAPTCHGGEEGLKLPPTTTPP</sequence>
<proteinExistence type="predicted"/>
<protein>
    <submittedName>
        <fullName evidence="2">Uncharacterized protein</fullName>
    </submittedName>
</protein>